<evidence type="ECO:0000313" key="3">
    <source>
        <dbReference type="Proteomes" id="UP000431922"/>
    </source>
</evidence>
<dbReference type="EMBL" id="WTYL01000002">
    <property type="protein sequence ID" value="MXP44900.1"/>
    <property type="molecule type" value="Genomic_DNA"/>
</dbReference>
<keyword evidence="3" id="KW-1185">Reference proteome</keyword>
<dbReference type="AlphaFoldDB" id="A0A845B3C9"/>
<dbReference type="Proteomes" id="UP000431922">
    <property type="component" value="Unassembled WGS sequence"/>
</dbReference>
<dbReference type="NCBIfam" id="TIGR03054">
    <property type="entry name" value="photo_alph_chp1"/>
    <property type="match status" value="1"/>
</dbReference>
<keyword evidence="1" id="KW-1133">Transmembrane helix</keyword>
<evidence type="ECO:0000256" key="1">
    <source>
        <dbReference type="SAM" id="Phobius"/>
    </source>
</evidence>
<evidence type="ECO:0000313" key="2">
    <source>
        <dbReference type="EMBL" id="MXP44900.1"/>
    </source>
</evidence>
<protein>
    <submittedName>
        <fullName evidence="2">Photosynthetic complex assembly protein</fullName>
    </submittedName>
</protein>
<dbReference type="OrthoDB" id="7848123at2"/>
<organism evidence="2 3">
    <name type="scientific">Allopontixanthobacter sediminis</name>
    <dbReference type="NCBI Taxonomy" id="1689985"/>
    <lineage>
        <taxon>Bacteria</taxon>
        <taxon>Pseudomonadati</taxon>
        <taxon>Pseudomonadota</taxon>
        <taxon>Alphaproteobacteria</taxon>
        <taxon>Sphingomonadales</taxon>
        <taxon>Erythrobacteraceae</taxon>
        <taxon>Allopontixanthobacter</taxon>
    </lineage>
</organism>
<gene>
    <name evidence="2" type="ORF">GRI65_10570</name>
</gene>
<comment type="caution">
    <text evidence="2">The sequence shown here is derived from an EMBL/GenBank/DDBJ whole genome shotgun (WGS) entry which is preliminary data.</text>
</comment>
<feature type="transmembrane region" description="Helical" evidence="1">
    <location>
        <begin position="15"/>
        <end position="37"/>
    </location>
</feature>
<dbReference type="RefSeq" id="WP_160756435.1">
    <property type="nucleotide sequence ID" value="NZ_WTYL01000002.1"/>
</dbReference>
<proteinExistence type="predicted"/>
<accession>A0A845B3C9</accession>
<reference evidence="2 3" key="1">
    <citation type="submission" date="2019-12" db="EMBL/GenBank/DDBJ databases">
        <title>Genomic-based taxomic classification of the family Erythrobacteraceae.</title>
        <authorList>
            <person name="Xu L."/>
        </authorList>
    </citation>
    <scope>NUCLEOTIDE SEQUENCE [LARGE SCALE GENOMIC DNA]</scope>
    <source>
        <strain evidence="2 3">KCTC 42453</strain>
    </source>
</reference>
<name>A0A845B3C9_9SPHN</name>
<keyword evidence="1" id="KW-0812">Transmembrane</keyword>
<keyword evidence="1" id="KW-0472">Membrane</keyword>
<sequence>MSHAHDHDPTVPREALIAIAAVLLAVMGLAGAVRLGIVPQSANPELSRAAANVAPAQQRNLRFADREDGAVLVTDADTGETVKVIGFGEGGFARATMRRMAKRRMHEGIGPLPPFTLTRWQNGALSLSDPQTGETAEIHGFGADHSATFAEMLEGARS</sequence>
<dbReference type="InterPro" id="IPR017495">
    <property type="entry name" value="PuhC"/>
</dbReference>